<evidence type="ECO:0000259" key="1">
    <source>
        <dbReference type="Pfam" id="PF04151"/>
    </source>
</evidence>
<evidence type="ECO:0000313" key="2">
    <source>
        <dbReference type="EMBL" id="CUM74356.1"/>
    </source>
</evidence>
<reference evidence="2 3" key="1">
    <citation type="submission" date="2015-09" db="EMBL/GenBank/DDBJ databases">
        <authorList>
            <consortium name="Pathogen Informatics"/>
        </authorList>
    </citation>
    <scope>NUCLEOTIDE SEQUENCE [LARGE SCALE GENOMIC DNA]</scope>
    <source>
        <strain evidence="2 3">2789STDY5608863</strain>
    </source>
</reference>
<name>A0A173R9C5_9FIRM</name>
<dbReference type="Gene3D" id="2.60.120.380">
    <property type="match status" value="2"/>
</dbReference>
<dbReference type="SUPFAM" id="SSF89260">
    <property type="entry name" value="Collagen-binding domain"/>
    <property type="match status" value="2"/>
</dbReference>
<accession>A0A173R9C5</accession>
<gene>
    <name evidence="2" type="ORF">ERS852420_00410</name>
</gene>
<sequence length="233" mass="26625">MVIKTNKTYIGNLTESQDEDCFQFSLKEKRKVRIVFSHAKQNSDYTFWNVSLLGESDGALTEIQSTGLTAKQYSDYVRLPAGNYYIRIVSNSWSDIDYSIRVITQQEKTKTEDEDNDDYGSATKIALGTRITGNIQSDSDVDFYKFILKKRTNVKVTFTHNPADSNYTFWQITLYSEESGDGLANNDGDSVVYIQGNSRKNITSTWKLLPAGTYYIKVEDNSYNNDDYKLKIS</sequence>
<dbReference type="AlphaFoldDB" id="A0A173R9C5"/>
<dbReference type="Pfam" id="PF04151">
    <property type="entry name" value="PPC"/>
    <property type="match status" value="1"/>
</dbReference>
<dbReference type="RefSeq" id="WP_156337495.1">
    <property type="nucleotide sequence ID" value="NZ_CYXV01000001.1"/>
</dbReference>
<dbReference type="InterPro" id="IPR007280">
    <property type="entry name" value="Peptidase_C_arc/bac"/>
</dbReference>
<proteinExistence type="predicted"/>
<dbReference type="EMBL" id="CYXV01000001">
    <property type="protein sequence ID" value="CUM74356.1"/>
    <property type="molecule type" value="Genomic_DNA"/>
</dbReference>
<evidence type="ECO:0000313" key="3">
    <source>
        <dbReference type="Proteomes" id="UP000095495"/>
    </source>
</evidence>
<feature type="domain" description="Peptidase C-terminal archaeal/bacterial" evidence="1">
    <location>
        <begin position="140"/>
        <end position="219"/>
    </location>
</feature>
<organism evidence="2 3">
    <name type="scientific">Roseburia faecis</name>
    <dbReference type="NCBI Taxonomy" id="301302"/>
    <lineage>
        <taxon>Bacteria</taxon>
        <taxon>Bacillati</taxon>
        <taxon>Bacillota</taxon>
        <taxon>Clostridia</taxon>
        <taxon>Lachnospirales</taxon>
        <taxon>Lachnospiraceae</taxon>
        <taxon>Roseburia</taxon>
    </lineage>
</organism>
<protein>
    <submittedName>
        <fullName evidence="2">Bacterial pre-peptidase C-terminal domain</fullName>
    </submittedName>
</protein>
<dbReference type="Proteomes" id="UP000095495">
    <property type="component" value="Unassembled WGS sequence"/>
</dbReference>